<accession>A0A7M7JJJ5</accession>
<evidence type="ECO:0000256" key="3">
    <source>
        <dbReference type="PIRSR" id="PIRSR600407-1"/>
    </source>
</evidence>
<organism evidence="6 7">
    <name type="scientific">Varroa destructor</name>
    <name type="common">Honeybee mite</name>
    <dbReference type="NCBI Taxonomy" id="109461"/>
    <lineage>
        <taxon>Eukaryota</taxon>
        <taxon>Metazoa</taxon>
        <taxon>Ecdysozoa</taxon>
        <taxon>Arthropoda</taxon>
        <taxon>Chelicerata</taxon>
        <taxon>Arachnida</taxon>
        <taxon>Acari</taxon>
        <taxon>Parasitiformes</taxon>
        <taxon>Mesostigmata</taxon>
        <taxon>Gamasina</taxon>
        <taxon>Dermanyssoidea</taxon>
        <taxon>Varroidae</taxon>
        <taxon>Varroa</taxon>
    </lineage>
</organism>
<dbReference type="GO" id="GO:0005524">
    <property type="term" value="F:ATP binding"/>
    <property type="evidence" value="ECO:0007669"/>
    <property type="project" value="UniProtKB-KW"/>
</dbReference>
<evidence type="ECO:0000256" key="5">
    <source>
        <dbReference type="SAM" id="Phobius"/>
    </source>
</evidence>
<reference evidence="6" key="1">
    <citation type="submission" date="2021-01" db="UniProtKB">
        <authorList>
            <consortium name="EnsemblMetazoa"/>
        </authorList>
    </citation>
    <scope>IDENTIFICATION</scope>
</reference>
<keyword evidence="5" id="KW-0812">Transmembrane</keyword>
<comment type="similarity">
    <text evidence="1">Belongs to the GDA1/CD39 NTPase family.</text>
</comment>
<dbReference type="EnsemblMetazoa" id="XM_022795628">
    <property type="protein sequence ID" value="XP_022651363"/>
    <property type="gene ID" value="LOC111246290"/>
</dbReference>
<dbReference type="KEGG" id="vde:111246290"/>
<dbReference type="GO" id="GO:0016787">
    <property type="term" value="F:hydrolase activity"/>
    <property type="evidence" value="ECO:0007669"/>
    <property type="project" value="UniProtKB-KW"/>
</dbReference>
<evidence type="ECO:0000256" key="1">
    <source>
        <dbReference type="ARBA" id="ARBA00009283"/>
    </source>
</evidence>
<feature type="transmembrane region" description="Helical" evidence="5">
    <location>
        <begin position="47"/>
        <end position="70"/>
    </location>
</feature>
<dbReference type="OMA" id="WTCRIKE"/>
<dbReference type="Proteomes" id="UP000594260">
    <property type="component" value="Unplaced"/>
</dbReference>
<dbReference type="PANTHER" id="PTHR11782">
    <property type="entry name" value="ADENOSINE/GUANOSINE DIPHOSPHATASE"/>
    <property type="match status" value="1"/>
</dbReference>
<keyword evidence="5" id="KW-0472">Membrane</keyword>
<dbReference type="GeneID" id="111246290"/>
<dbReference type="FunCoup" id="A0A7M7JJJ5">
    <property type="interactions" value="983"/>
</dbReference>
<keyword evidence="4" id="KW-0547">Nucleotide-binding</keyword>
<dbReference type="InParanoid" id="A0A7M7JJJ5"/>
<dbReference type="RefSeq" id="XP_022651363.1">
    <property type="nucleotide sequence ID" value="XM_022795628.1"/>
</dbReference>
<evidence type="ECO:0000313" key="6">
    <source>
        <dbReference type="EnsemblMetazoa" id="XP_022651363"/>
    </source>
</evidence>
<dbReference type="Gene3D" id="3.30.420.40">
    <property type="match status" value="1"/>
</dbReference>
<feature type="binding site" evidence="4">
    <location>
        <begin position="230"/>
        <end position="234"/>
    </location>
    <ligand>
        <name>ATP</name>
        <dbReference type="ChEBI" id="CHEBI:30616"/>
    </ligand>
</feature>
<evidence type="ECO:0000256" key="2">
    <source>
        <dbReference type="ARBA" id="ARBA00022801"/>
    </source>
</evidence>
<protein>
    <submittedName>
        <fullName evidence="6">Uncharacterized protein</fullName>
    </submittedName>
</protein>
<keyword evidence="2" id="KW-0378">Hydrolase</keyword>
<evidence type="ECO:0000256" key="4">
    <source>
        <dbReference type="PIRSR" id="PIRSR600407-2"/>
    </source>
</evidence>
<keyword evidence="4" id="KW-0067">ATP-binding</keyword>
<name>A0A7M7JJJ5_VARDE</name>
<dbReference type="OrthoDB" id="6372431at2759"/>
<keyword evidence="5" id="KW-1133">Transmembrane helix</keyword>
<keyword evidence="7" id="KW-1185">Reference proteome</keyword>
<dbReference type="PANTHER" id="PTHR11782:SF127">
    <property type="entry name" value="NTPASE, ISOFORM F"/>
    <property type="match status" value="1"/>
</dbReference>
<feature type="active site" description="Proton acceptor" evidence="3">
    <location>
        <position position="202"/>
    </location>
</feature>
<evidence type="ECO:0000313" key="7">
    <source>
        <dbReference type="Proteomes" id="UP000594260"/>
    </source>
</evidence>
<sequence>MIETAARENLEFIFYSEAGEWHTSSTIYPPSKSCGYRHSSRCPSVRICLCVTACFICLILAATLVALYILDAFTHYRVKYSIMFDAGSTGSRMHIFQFQICSNNEIRLAGETYYTVSPGLSDYANNPHEAGMSLKPMLDKAKIAVPASEQRSTPLVLKATAGLRLLPNNAQNQILHEIQNTFSQYPFKSNNSSVSIMEGKDEGFYAWLMVVFTLGRKLRKNSIATLDLGGGSTQITFQPNDKTTLAKSEHLSYFKIPGGSEELMYVYSYLGGGLMYGRAEILKQNITRKNGTHFYVTSPCIHPEVAKLPGGLYWKYFEASFAIGPDDTDRCGFEACYLLAKKYVDRLNMFAPQELPSRELYLMSYYFYRAANADLIQKGVETQKDLAVSDYRERAISECASSSTRPKEDTFLCIDLTYIYALLHEGLKLPDNTKITVAQKLRGSEVSWAFGAALSELEL</sequence>
<dbReference type="CDD" id="cd24046">
    <property type="entry name" value="ASKHA_NBD_NTPDase5-like"/>
    <property type="match status" value="1"/>
</dbReference>
<dbReference type="AlphaFoldDB" id="A0A7M7JJJ5"/>
<dbReference type="InterPro" id="IPR000407">
    <property type="entry name" value="GDA1_CD39_NTPase"/>
</dbReference>
<proteinExistence type="inferred from homology"/>
<dbReference type="Gene3D" id="3.30.420.150">
    <property type="entry name" value="Exopolyphosphatase. Domain 2"/>
    <property type="match status" value="1"/>
</dbReference>
<dbReference type="Pfam" id="PF01150">
    <property type="entry name" value="GDA1_CD39"/>
    <property type="match status" value="1"/>
</dbReference>